<dbReference type="GO" id="GO:0004553">
    <property type="term" value="F:hydrolase activity, hydrolyzing O-glycosyl compounds"/>
    <property type="evidence" value="ECO:0007669"/>
    <property type="project" value="InterPro"/>
</dbReference>
<evidence type="ECO:0000313" key="5">
    <source>
        <dbReference type="EMBL" id="SCM69335.1"/>
    </source>
</evidence>
<keyword evidence="3" id="KW-0732">Signal</keyword>
<comment type="similarity">
    <text evidence="1">Belongs to the transglycosylase Slt family.</text>
</comment>
<organism evidence="5 6">
    <name type="scientific">Donghicola eburneus</name>
    <dbReference type="NCBI Taxonomy" id="393278"/>
    <lineage>
        <taxon>Bacteria</taxon>
        <taxon>Pseudomonadati</taxon>
        <taxon>Pseudomonadota</taxon>
        <taxon>Alphaproteobacteria</taxon>
        <taxon>Rhodobacterales</taxon>
        <taxon>Roseobacteraceae</taxon>
        <taxon>Donghicola</taxon>
    </lineage>
</organism>
<dbReference type="InterPro" id="IPR008939">
    <property type="entry name" value="Lytic_TGlycosylase_superhlx_U"/>
</dbReference>
<dbReference type="Gene3D" id="1.25.20.10">
    <property type="entry name" value="Bacterial muramidases"/>
    <property type="match status" value="1"/>
</dbReference>
<dbReference type="Pfam" id="PF01464">
    <property type="entry name" value="SLT"/>
    <property type="match status" value="1"/>
</dbReference>
<evidence type="ECO:0000313" key="6">
    <source>
        <dbReference type="Proteomes" id="UP000184085"/>
    </source>
</evidence>
<comment type="similarity">
    <text evidence="2">Belongs to the virb1 family.</text>
</comment>
<protein>
    <recommendedName>
        <fullName evidence="4">Transglycosylase SLT domain-containing protein</fullName>
    </recommendedName>
</protein>
<reference evidence="6" key="1">
    <citation type="submission" date="2016-09" db="EMBL/GenBank/DDBJ databases">
        <authorList>
            <person name="Wibberg D."/>
        </authorList>
    </citation>
    <scope>NUCLEOTIDE SEQUENCE [LARGE SCALE GENOMIC DNA]</scope>
</reference>
<evidence type="ECO:0000256" key="3">
    <source>
        <dbReference type="ARBA" id="ARBA00022729"/>
    </source>
</evidence>
<dbReference type="Proteomes" id="UP000184085">
    <property type="component" value="Unassembled WGS sequence"/>
</dbReference>
<dbReference type="SUPFAM" id="SSF53955">
    <property type="entry name" value="Lysozyme-like"/>
    <property type="match status" value="1"/>
</dbReference>
<evidence type="ECO:0000259" key="4">
    <source>
        <dbReference type="Pfam" id="PF01464"/>
    </source>
</evidence>
<keyword evidence="6" id="KW-1185">Reference proteome</keyword>
<evidence type="ECO:0000256" key="1">
    <source>
        <dbReference type="ARBA" id="ARBA00007734"/>
    </source>
</evidence>
<feature type="domain" description="Transglycosylase SLT" evidence="4">
    <location>
        <begin position="500"/>
        <end position="603"/>
    </location>
</feature>
<dbReference type="PROSITE" id="PS00922">
    <property type="entry name" value="TRANSGLYCOSYLASE"/>
    <property type="match status" value="1"/>
</dbReference>
<dbReference type="SUPFAM" id="SSF48435">
    <property type="entry name" value="Bacterial muramidases"/>
    <property type="match status" value="1"/>
</dbReference>
<gene>
    <name evidence="5" type="ORF">KARMA_3573</name>
</gene>
<dbReference type="GO" id="GO:0008933">
    <property type="term" value="F:peptidoglycan lytic transglycosylase activity"/>
    <property type="evidence" value="ECO:0007669"/>
    <property type="project" value="InterPro"/>
</dbReference>
<name>A0A1M4N5X1_9RHOB</name>
<dbReference type="EMBL" id="FMJB01000064">
    <property type="protein sequence ID" value="SCM69335.1"/>
    <property type="molecule type" value="Genomic_DNA"/>
</dbReference>
<evidence type="ECO:0000256" key="2">
    <source>
        <dbReference type="ARBA" id="ARBA00009387"/>
    </source>
</evidence>
<dbReference type="PANTHER" id="PTHR37423">
    <property type="entry name" value="SOLUBLE LYTIC MUREIN TRANSGLYCOSYLASE-RELATED"/>
    <property type="match status" value="1"/>
</dbReference>
<sequence>MKNWLSSMTQTLKRWWTGAVFCAALIPTVALADLRPPHTMDLALDAVRAKDWSSALTLAQKDGQVGTDIVLWHYLRSGEGNADLVLDFLGRRSDWPGIPLLKKRTEAIIADQADAAQTLQFFQSHTPETGVGALAYAAALTASGDRASADAVLVRAWLTLDMDAEAHDAFLERYADLLGQYHTARMNMLLWEGAYPEAGRMMALVSEDWRALAAARIALQTDKGDVDALIVAVPNRLGGDAGLSHDRFKWRFDKNYTDSARDLLLERSERVELLGQPENWAYLRRVLVRRELREGTPSVAYRLASSHHLTGGSNWADLEWLAGYIALRYLQDPAKALEHFKALAMNVDSPISKGRAGYWIGRAYEALGDMTAAQLAFETAGTQQTSFYGLLAAERVGLPFDETLAGGPIDPSWTSSAFVGSSLFEAASVLIAANERSLAERFVIQMAETLSEQELVALGDAMLAMNEPHLAVMAGKEAASRGIVLPRAYYALHPIAKRSLDISPEWALAIARRESEFDPWVVSPVGARGLMQLMPRTAQAMAEVKGVPFRERALLSEPNYNATLGAAYLAKLSREFGNNPMFMAAGYNAGPSRPTRWIEQFGDPRTGAIDVVDWVEMIPFNETRNYVMRVTESLPIYRARLGIDPLPVPFSQELAQ</sequence>
<proteinExistence type="inferred from homology"/>
<dbReference type="GO" id="GO:0016020">
    <property type="term" value="C:membrane"/>
    <property type="evidence" value="ECO:0007669"/>
    <property type="project" value="InterPro"/>
</dbReference>
<dbReference type="CDD" id="cd13401">
    <property type="entry name" value="Slt70-like"/>
    <property type="match status" value="1"/>
</dbReference>
<dbReference type="Gene3D" id="1.10.530.10">
    <property type="match status" value="1"/>
</dbReference>
<dbReference type="InterPro" id="IPR023346">
    <property type="entry name" value="Lysozyme-like_dom_sf"/>
</dbReference>
<dbReference type="PANTHER" id="PTHR37423:SF2">
    <property type="entry name" value="MEMBRANE-BOUND LYTIC MUREIN TRANSGLYCOSYLASE C"/>
    <property type="match status" value="1"/>
</dbReference>
<dbReference type="GO" id="GO:0000270">
    <property type="term" value="P:peptidoglycan metabolic process"/>
    <property type="evidence" value="ECO:0007669"/>
    <property type="project" value="InterPro"/>
</dbReference>
<dbReference type="InterPro" id="IPR008258">
    <property type="entry name" value="Transglycosylase_SLT_dom_1"/>
</dbReference>
<dbReference type="InterPro" id="IPR000189">
    <property type="entry name" value="Transglyc_AS"/>
</dbReference>
<accession>A0A1M4N5X1</accession>
<dbReference type="AlphaFoldDB" id="A0A1M4N5X1"/>
<dbReference type="GO" id="GO:0042597">
    <property type="term" value="C:periplasmic space"/>
    <property type="evidence" value="ECO:0007669"/>
    <property type="project" value="InterPro"/>
</dbReference>